<evidence type="ECO:0000313" key="3">
    <source>
        <dbReference type="EMBL" id="KAE9046413.1"/>
    </source>
</evidence>
<evidence type="ECO:0000313" key="2">
    <source>
        <dbReference type="EMBL" id="KAE9040775.1"/>
    </source>
</evidence>
<proteinExistence type="predicted"/>
<keyword evidence="6" id="KW-1185">Reference proteome</keyword>
<feature type="chain" id="PRO_5036165401" evidence="1">
    <location>
        <begin position="21"/>
        <end position="58"/>
    </location>
</feature>
<evidence type="ECO:0000313" key="4">
    <source>
        <dbReference type="EMBL" id="KAE9344174.1"/>
    </source>
</evidence>
<dbReference type="AlphaFoldDB" id="A0A6A3NT98"/>
<dbReference type="Proteomes" id="UP000434957">
    <property type="component" value="Unassembled WGS sequence"/>
</dbReference>
<gene>
    <name evidence="3" type="ORF">PR001_g4569</name>
    <name evidence="2" type="ORF">PR002_g4799</name>
    <name evidence="4" type="ORF">PR003_g8590</name>
</gene>
<comment type="caution">
    <text evidence="3">The sequence shown here is derived from an EMBL/GenBank/DDBJ whole genome shotgun (WGS) entry which is preliminary data.</text>
</comment>
<dbReference type="EMBL" id="QXFT01000430">
    <property type="protein sequence ID" value="KAE9344174.1"/>
    <property type="molecule type" value="Genomic_DNA"/>
</dbReference>
<protein>
    <submittedName>
        <fullName evidence="3">Uncharacterized protein</fullName>
    </submittedName>
</protein>
<sequence>MPNLQTLTLGFCSLTMWTDAGTIHGALHQQAVLDDLQAAPFVCCPRTTYDRTWQQWCD</sequence>
<organism evidence="3 5">
    <name type="scientific">Phytophthora rubi</name>
    <dbReference type="NCBI Taxonomy" id="129364"/>
    <lineage>
        <taxon>Eukaryota</taxon>
        <taxon>Sar</taxon>
        <taxon>Stramenopiles</taxon>
        <taxon>Oomycota</taxon>
        <taxon>Peronosporomycetes</taxon>
        <taxon>Peronosporales</taxon>
        <taxon>Peronosporaceae</taxon>
        <taxon>Phytophthora</taxon>
    </lineage>
</organism>
<name>A0A6A3NT98_9STRA</name>
<evidence type="ECO:0000313" key="5">
    <source>
        <dbReference type="Proteomes" id="UP000429607"/>
    </source>
</evidence>
<evidence type="ECO:0000313" key="7">
    <source>
        <dbReference type="Proteomes" id="UP000435112"/>
    </source>
</evidence>
<dbReference type="EMBL" id="QXFV01000189">
    <property type="protein sequence ID" value="KAE9046413.1"/>
    <property type="molecule type" value="Genomic_DNA"/>
</dbReference>
<evidence type="ECO:0000313" key="6">
    <source>
        <dbReference type="Proteomes" id="UP000434957"/>
    </source>
</evidence>
<dbReference type="Proteomes" id="UP000435112">
    <property type="component" value="Unassembled WGS sequence"/>
</dbReference>
<feature type="signal peptide" evidence="1">
    <location>
        <begin position="1"/>
        <end position="20"/>
    </location>
</feature>
<keyword evidence="1" id="KW-0732">Signal</keyword>
<reference evidence="5 7" key="1">
    <citation type="submission" date="2018-09" db="EMBL/GenBank/DDBJ databases">
        <title>Genomic investigation of the strawberry pathogen Phytophthora fragariae indicates pathogenicity is determined by transcriptional variation in three key races.</title>
        <authorList>
            <person name="Adams T.M."/>
            <person name="Armitage A.D."/>
            <person name="Sobczyk M.K."/>
            <person name="Bates H.J."/>
            <person name="Dunwell J.M."/>
            <person name="Nellist C.F."/>
            <person name="Harrison R.J."/>
        </authorList>
    </citation>
    <scope>NUCLEOTIDE SEQUENCE [LARGE SCALE GENOMIC DNA]</scope>
    <source>
        <strain evidence="3 5">SCRP249</strain>
        <strain evidence="2 7">SCRP324</strain>
        <strain evidence="4 6">SCRP333</strain>
    </source>
</reference>
<accession>A0A6A3NT98</accession>
<dbReference type="EMBL" id="QXFU01000193">
    <property type="protein sequence ID" value="KAE9040775.1"/>
    <property type="molecule type" value="Genomic_DNA"/>
</dbReference>
<dbReference type="Proteomes" id="UP000429607">
    <property type="component" value="Unassembled WGS sequence"/>
</dbReference>
<evidence type="ECO:0000256" key="1">
    <source>
        <dbReference type="SAM" id="SignalP"/>
    </source>
</evidence>